<gene>
    <name evidence="1" type="ORF">DPEC_G00140230</name>
</gene>
<organism evidence="1 2">
    <name type="scientific">Dallia pectoralis</name>
    <name type="common">Alaska blackfish</name>
    <dbReference type="NCBI Taxonomy" id="75939"/>
    <lineage>
        <taxon>Eukaryota</taxon>
        <taxon>Metazoa</taxon>
        <taxon>Chordata</taxon>
        <taxon>Craniata</taxon>
        <taxon>Vertebrata</taxon>
        <taxon>Euteleostomi</taxon>
        <taxon>Actinopterygii</taxon>
        <taxon>Neopterygii</taxon>
        <taxon>Teleostei</taxon>
        <taxon>Protacanthopterygii</taxon>
        <taxon>Esociformes</taxon>
        <taxon>Umbridae</taxon>
        <taxon>Dallia</taxon>
    </lineage>
</organism>
<name>A0ACC2GME0_DALPE</name>
<dbReference type="EMBL" id="CM055738">
    <property type="protein sequence ID" value="KAJ8004816.1"/>
    <property type="molecule type" value="Genomic_DNA"/>
</dbReference>
<sequence>MDTEEGSASLRLENETLRNENDNLKIVLGLLKENVELRSKLENTILTSDTLRESTGRKTTVQWQDTFDEDRFKHDLHQTSKHPHRTSSPVHLESYTTGSKLTDLHQHDDTASYSYMSQKVKDPERLLGEIAFQLDRRILASIFQGQSRLYGFTVLNIQDKITQVSTHPLTGKVDEGYRLQLSQRHIELMDRLNQLGYNTTLHPPFTEFIINTYGILKQRPDFYCRQELGYNSPAFLRRVVVNASPSKLLKDMLLLLNCLSYMSRLDHKPLFLW</sequence>
<evidence type="ECO:0000313" key="2">
    <source>
        <dbReference type="Proteomes" id="UP001157502"/>
    </source>
</evidence>
<accession>A0ACC2GME0</accession>
<keyword evidence="2" id="KW-1185">Reference proteome</keyword>
<reference evidence="1" key="1">
    <citation type="submission" date="2021-05" db="EMBL/GenBank/DDBJ databases">
        <authorList>
            <person name="Pan Q."/>
            <person name="Jouanno E."/>
            <person name="Zahm M."/>
            <person name="Klopp C."/>
            <person name="Cabau C."/>
            <person name="Louis A."/>
            <person name="Berthelot C."/>
            <person name="Parey E."/>
            <person name="Roest Crollius H."/>
            <person name="Montfort J."/>
            <person name="Robinson-Rechavi M."/>
            <person name="Bouchez O."/>
            <person name="Lampietro C."/>
            <person name="Lopez Roques C."/>
            <person name="Donnadieu C."/>
            <person name="Postlethwait J."/>
            <person name="Bobe J."/>
            <person name="Dillon D."/>
            <person name="Chandos A."/>
            <person name="von Hippel F."/>
            <person name="Guiguen Y."/>
        </authorList>
    </citation>
    <scope>NUCLEOTIDE SEQUENCE</scope>
    <source>
        <strain evidence="1">YG-Jan2019</strain>
    </source>
</reference>
<comment type="caution">
    <text evidence="1">The sequence shown here is derived from an EMBL/GenBank/DDBJ whole genome shotgun (WGS) entry which is preliminary data.</text>
</comment>
<protein>
    <submittedName>
        <fullName evidence="1">Uncharacterized protein</fullName>
    </submittedName>
</protein>
<dbReference type="Proteomes" id="UP001157502">
    <property type="component" value="Chromosome 11"/>
</dbReference>
<evidence type="ECO:0000313" key="1">
    <source>
        <dbReference type="EMBL" id="KAJ8004816.1"/>
    </source>
</evidence>
<proteinExistence type="predicted"/>